<comment type="caution">
    <text evidence="4">The sequence shown here is derived from an EMBL/GenBank/DDBJ whole genome shotgun (WGS) entry which is preliminary data.</text>
</comment>
<dbReference type="PANTHER" id="PTHR36695:SF12">
    <property type="entry name" value="AGAP008648-PA"/>
    <property type="match status" value="1"/>
</dbReference>
<evidence type="ECO:0008006" key="6">
    <source>
        <dbReference type="Google" id="ProtNLM"/>
    </source>
</evidence>
<evidence type="ECO:0000313" key="5">
    <source>
        <dbReference type="Proteomes" id="UP000299102"/>
    </source>
</evidence>
<dbReference type="OrthoDB" id="8182187at2759"/>
<dbReference type="EMBL" id="BGZK01000583">
    <property type="protein sequence ID" value="GBP51557.1"/>
    <property type="molecule type" value="Genomic_DNA"/>
</dbReference>
<feature type="domain" description="Farnesoic acid O-methyl transferase" evidence="3">
    <location>
        <begin position="125"/>
        <end position="267"/>
    </location>
</feature>
<feature type="coiled-coil region" evidence="1">
    <location>
        <begin position="1"/>
        <end position="79"/>
    </location>
</feature>
<proteinExistence type="predicted"/>
<accession>A0A4C1WN58</accession>
<evidence type="ECO:0000259" key="3">
    <source>
        <dbReference type="Pfam" id="PF12248"/>
    </source>
</evidence>
<evidence type="ECO:0000256" key="1">
    <source>
        <dbReference type="SAM" id="Coils"/>
    </source>
</evidence>
<dbReference type="STRING" id="151549.A0A4C1WN58"/>
<organism evidence="4 5">
    <name type="scientific">Eumeta variegata</name>
    <name type="common">Bagworm moth</name>
    <name type="synonym">Eumeta japonica</name>
    <dbReference type="NCBI Taxonomy" id="151549"/>
    <lineage>
        <taxon>Eukaryota</taxon>
        <taxon>Metazoa</taxon>
        <taxon>Ecdysozoa</taxon>
        <taxon>Arthropoda</taxon>
        <taxon>Hexapoda</taxon>
        <taxon>Insecta</taxon>
        <taxon>Pterygota</taxon>
        <taxon>Neoptera</taxon>
        <taxon>Endopterygota</taxon>
        <taxon>Lepidoptera</taxon>
        <taxon>Glossata</taxon>
        <taxon>Ditrysia</taxon>
        <taxon>Tineoidea</taxon>
        <taxon>Psychidae</taxon>
        <taxon>Oiketicinae</taxon>
        <taxon>Eumeta</taxon>
    </lineage>
</organism>
<dbReference type="GO" id="GO:0016020">
    <property type="term" value="C:membrane"/>
    <property type="evidence" value="ECO:0007669"/>
    <property type="project" value="InterPro"/>
</dbReference>
<dbReference type="PANTHER" id="PTHR36695">
    <property type="entry name" value="AGAP008648-PA"/>
    <property type="match status" value="1"/>
</dbReference>
<reference evidence="4 5" key="1">
    <citation type="journal article" date="2019" name="Commun. Biol.">
        <title>The bagworm genome reveals a unique fibroin gene that provides high tensile strength.</title>
        <authorList>
            <person name="Kono N."/>
            <person name="Nakamura H."/>
            <person name="Ohtoshi R."/>
            <person name="Tomita M."/>
            <person name="Numata K."/>
            <person name="Arakawa K."/>
        </authorList>
    </citation>
    <scope>NUCLEOTIDE SEQUENCE [LARGE SCALE GENOMIC DNA]</scope>
</reference>
<evidence type="ECO:0000259" key="2">
    <source>
        <dbReference type="Pfam" id="PF02931"/>
    </source>
</evidence>
<sequence>MEEVMAALRKIQNDLDEQKTTITKNADEITEKVTRNINKLLDQKLKTLEKNQEKLDKKIENQEQRLNQLERQDNINNRRLQPLRPAVFHIFAFYLRSCEDSENQKSASRAPVAAQCKEHISRNGYNYDTFYRVDPGSRKLEPGLDFEMHLAILAGSNGHILLSSKMKPSIYDPVYEFVIGGGGNKFSELRRNKGRNAKVSVQTVGILSPVDYKAFYIKVSEDGLVELGLEGEPLPVISYNDYNSIPINYFSFASWSGSQAKFLYDCPIAGVNSTTTTPDSQMVDRPVSPSVKLKMSLLSNRSSNLAPSSLVKVKLDLKVTRINYDAFESKLDTGIGVVMFSVITKGLRQLLLDTHSCQPFAPMALLVLSDLVFLRSYIRNVVTHPSIDGKSVFRRSNRITHSMKISTVYLLRFTGYSSLTHKQTDRERDGGSLSWRDDNMVWDPVKNNFTKSLKFKPGEIWKPVFHIQNSDKISFLDSDSSDLIYFQFSGEASYVLQTKVTTWCDDLTATLSNWPRDKYQCTIALAPWALHERIDVKLMKKNELDATNVMQNNDESDIDYLRNDTVLITIDIQRKPGAYDLVFYTPLLVSESSSDPLPRLPSINPFILFREVRHALVTPMMLLVSMFGGGHRLSDGCDHSISAHFVLDHVARAVQGLVLRRNVRHNMHGTFVCGFFGAEPQTTVGRNFVRLNFRVASIKIHSHRFLTTPQKNFKKIHEVSLEHTAGTKFLSLYGSIFFFRLCSHRACNFLTASEVKRRRREVSMQTSGSTIYLQQRPLKSALSSCSATVRANAGLWPEPVTSAITPVPADVF</sequence>
<feature type="domain" description="Neurotransmitter-gated ion-channel ligand-binding" evidence="2">
    <location>
        <begin position="433"/>
        <end position="563"/>
    </location>
</feature>
<keyword evidence="1" id="KW-0175">Coiled coil</keyword>
<gene>
    <name evidence="4" type="ORF">EVAR_34443_1</name>
</gene>
<evidence type="ECO:0000313" key="4">
    <source>
        <dbReference type="EMBL" id="GBP51557.1"/>
    </source>
</evidence>
<dbReference type="InterPro" id="IPR036734">
    <property type="entry name" value="Neur_chan_lig-bd_sf"/>
</dbReference>
<dbReference type="AlphaFoldDB" id="A0A4C1WN58"/>
<dbReference type="GO" id="GO:0005230">
    <property type="term" value="F:extracellular ligand-gated monoatomic ion channel activity"/>
    <property type="evidence" value="ECO:0007669"/>
    <property type="project" value="InterPro"/>
</dbReference>
<protein>
    <recommendedName>
        <fullName evidence="6">Farnesoic acid O-methyl transferase domain-containing protein</fullName>
    </recommendedName>
</protein>
<dbReference type="Gene3D" id="2.70.170.10">
    <property type="entry name" value="Neurotransmitter-gated ion-channel ligand-binding domain"/>
    <property type="match status" value="1"/>
</dbReference>
<dbReference type="Proteomes" id="UP000299102">
    <property type="component" value="Unassembled WGS sequence"/>
</dbReference>
<name>A0A4C1WN58_EUMVA</name>
<dbReference type="Pfam" id="PF12248">
    <property type="entry name" value="Methyltransf_FA"/>
    <property type="match status" value="1"/>
</dbReference>
<dbReference type="Pfam" id="PF02931">
    <property type="entry name" value="Neur_chan_LBD"/>
    <property type="match status" value="1"/>
</dbReference>
<dbReference type="InterPro" id="IPR006202">
    <property type="entry name" value="Neur_chan_lig-bd"/>
</dbReference>
<dbReference type="InterPro" id="IPR022041">
    <property type="entry name" value="Methyltransf_FA"/>
</dbReference>
<dbReference type="SUPFAM" id="SSF63712">
    <property type="entry name" value="Nicotinic receptor ligand binding domain-like"/>
    <property type="match status" value="1"/>
</dbReference>
<keyword evidence="5" id="KW-1185">Reference proteome</keyword>